<feature type="region of interest" description="Disordered" evidence="1">
    <location>
        <begin position="46"/>
        <end position="73"/>
    </location>
</feature>
<proteinExistence type="predicted"/>
<protein>
    <submittedName>
        <fullName evidence="2">Uncharacterized protein</fullName>
    </submittedName>
</protein>
<sequence>MVDTDERGSWAVPWKRTAEPQSCVVWSRARQGGMDHGGRRGPAISRGAGLHSGLCSGGGTGDEPGSWSPGGPFKGRGRGAAWGLVPLLLPRFRPSLPRSHLRAASPARITAQGRAYLIRHVVHNSHCRPSPPAQPGIIGRVQATESIWSASQRTLGGRGWALRCTGHRRVWLVESDQRLAFPFVGGVGLQSARLAPITLRCLASPRTSGSSSVVYFLLRRRPATPDSTSYDGADTTRECNTMPQVHASRLPSSNTAVLLRCSAGFLPLPAGTKGEVGSQALLWGPGPAATAP</sequence>
<reference evidence="3" key="1">
    <citation type="submission" date="2016-02" db="EMBL/GenBank/DDBJ databases">
        <title>Draft genome sequence of Microdochium bolleyi, a fungal endophyte of beachgrass.</title>
        <authorList>
            <consortium name="DOE Joint Genome Institute"/>
            <person name="David A.S."/>
            <person name="May G."/>
            <person name="Haridas S."/>
            <person name="Lim J."/>
            <person name="Wang M."/>
            <person name="Labutti K."/>
            <person name="Lipzen A."/>
            <person name="Barry K."/>
            <person name="Grigoriev I.V."/>
        </authorList>
    </citation>
    <scope>NUCLEOTIDE SEQUENCE [LARGE SCALE GENOMIC DNA]</scope>
    <source>
        <strain evidence="3">J235TASD1</strain>
    </source>
</reference>
<dbReference type="EMBL" id="KQ964263">
    <property type="protein sequence ID" value="KXJ87337.1"/>
    <property type="molecule type" value="Genomic_DNA"/>
</dbReference>
<evidence type="ECO:0000313" key="3">
    <source>
        <dbReference type="Proteomes" id="UP000070501"/>
    </source>
</evidence>
<evidence type="ECO:0000256" key="1">
    <source>
        <dbReference type="SAM" id="MobiDB-lite"/>
    </source>
</evidence>
<organism evidence="2 3">
    <name type="scientific">Microdochium bolleyi</name>
    <dbReference type="NCBI Taxonomy" id="196109"/>
    <lineage>
        <taxon>Eukaryota</taxon>
        <taxon>Fungi</taxon>
        <taxon>Dikarya</taxon>
        <taxon>Ascomycota</taxon>
        <taxon>Pezizomycotina</taxon>
        <taxon>Sordariomycetes</taxon>
        <taxon>Xylariomycetidae</taxon>
        <taxon>Xylariales</taxon>
        <taxon>Microdochiaceae</taxon>
        <taxon>Microdochium</taxon>
    </lineage>
</organism>
<name>A0A136IQX4_9PEZI</name>
<dbReference type="InParanoid" id="A0A136IQX4"/>
<evidence type="ECO:0000313" key="2">
    <source>
        <dbReference type="EMBL" id="KXJ87337.1"/>
    </source>
</evidence>
<dbReference type="Proteomes" id="UP000070501">
    <property type="component" value="Unassembled WGS sequence"/>
</dbReference>
<gene>
    <name evidence="2" type="ORF">Micbo1qcDRAFT_23132</name>
</gene>
<accession>A0A136IQX4</accession>
<keyword evidence="3" id="KW-1185">Reference proteome</keyword>
<dbReference type="AlphaFoldDB" id="A0A136IQX4"/>